<evidence type="ECO:0000313" key="4">
    <source>
        <dbReference type="Proteomes" id="UP000218824"/>
    </source>
</evidence>
<evidence type="ECO:0000256" key="1">
    <source>
        <dbReference type="SAM" id="SignalP"/>
    </source>
</evidence>
<evidence type="ECO:0000259" key="2">
    <source>
        <dbReference type="Pfam" id="PF17131"/>
    </source>
</evidence>
<dbReference type="InterPro" id="IPR033399">
    <property type="entry name" value="TP_0789-like"/>
</dbReference>
<dbReference type="Gene3D" id="2.50.20.10">
    <property type="entry name" value="Lipoprotein localisation LolA/LolB/LppX"/>
    <property type="match status" value="1"/>
</dbReference>
<sequence>MTLLRSFAALSLSACALLSAPIAFAQQALTPRQVAEKFDEELRRAHTTLSVKFKLSTCRYKIEQGQMRCAEKPREKAVENVVKSYGRDIRSISILSEPVTDRGIGMLGYQYWDKNKVNDNWLYLPALNKVKRVVSIKDSKDSGSYFGSEFYIEDLEDPRIDDYSYKILGEEKVKVLEVGKGYVESPAYVLEWTPTSQRRDTTNYGRMVFWVDKKRFILLKGEFYDHDGTLFKRRTIKNLQLVNENWMPRQVTMDNMTTRRVTVMDRLAIAIGLDVEDDYLTQRTLTDHAYRERYLAKFRSFWRE</sequence>
<evidence type="ECO:0000313" key="3">
    <source>
        <dbReference type="EMBL" id="BAV98090.1"/>
    </source>
</evidence>
<dbReference type="AlphaFoldDB" id="A0AAU9AS77"/>
<dbReference type="Pfam" id="PF17131">
    <property type="entry name" value="LolA_like"/>
    <property type="match status" value="1"/>
</dbReference>
<keyword evidence="1" id="KW-0732">Signal</keyword>
<dbReference type="Proteomes" id="UP000218824">
    <property type="component" value="Chromosome"/>
</dbReference>
<dbReference type="CDD" id="cd16329">
    <property type="entry name" value="LolA_like"/>
    <property type="match status" value="1"/>
</dbReference>
<name>A0AAU9AS77_LYSEN</name>
<organism evidence="3 4">
    <name type="scientific">Lysobacter enzymogenes</name>
    <dbReference type="NCBI Taxonomy" id="69"/>
    <lineage>
        <taxon>Bacteria</taxon>
        <taxon>Pseudomonadati</taxon>
        <taxon>Pseudomonadota</taxon>
        <taxon>Gammaproteobacteria</taxon>
        <taxon>Lysobacterales</taxon>
        <taxon>Lysobacteraceae</taxon>
        <taxon>Lysobacter</taxon>
    </lineage>
</organism>
<feature type="chain" id="PRO_5043908308" description="Uncharacterized protein TP-0789 domain-containing protein" evidence="1">
    <location>
        <begin position="26"/>
        <end position="304"/>
    </location>
</feature>
<dbReference type="EMBL" id="AP014940">
    <property type="protein sequence ID" value="BAV98090.1"/>
    <property type="molecule type" value="Genomic_DNA"/>
</dbReference>
<protein>
    <recommendedName>
        <fullName evidence="2">Uncharacterized protein TP-0789 domain-containing protein</fullName>
    </recommendedName>
</protein>
<dbReference type="RefSeq" id="WP_096378605.1">
    <property type="nucleotide sequence ID" value="NZ_AP014940.1"/>
</dbReference>
<feature type="domain" description="Uncharacterized protein TP-0789" evidence="2">
    <location>
        <begin position="90"/>
        <end position="286"/>
    </location>
</feature>
<dbReference type="GeneID" id="83064449"/>
<dbReference type="KEGG" id="lem:LEN_2603"/>
<proteinExistence type="predicted"/>
<accession>A0AAU9AS77</accession>
<gene>
    <name evidence="3" type="ORF">LEN_2603</name>
</gene>
<feature type="signal peptide" evidence="1">
    <location>
        <begin position="1"/>
        <end position="25"/>
    </location>
</feature>
<reference evidence="3 4" key="1">
    <citation type="journal article" date="2017" name="DNA Res.">
        <title>Complete genome sequence and expression profile of the commercial lytic enzyme producer Lysobacter enzymogenes M497-1.</title>
        <authorList>
            <person name="Takami H."/>
            <person name="Toyoda A."/>
            <person name="Uchiyama I."/>
            <person name="Itoh T."/>
            <person name="Takaki Y."/>
            <person name="Arai W."/>
            <person name="Nishi S."/>
            <person name="Kawai M."/>
            <person name="Shinya K."/>
            <person name="Ikeda H."/>
        </authorList>
    </citation>
    <scope>NUCLEOTIDE SEQUENCE [LARGE SCALE GENOMIC DNA]</scope>
    <source>
        <strain evidence="3 4">M497-1</strain>
    </source>
</reference>